<protein>
    <submittedName>
        <fullName evidence="5">UDP-glycosyltransferase 208C1</fullName>
    </submittedName>
</protein>
<dbReference type="Gene3D" id="3.40.50.2000">
    <property type="entry name" value="Glycogen Phosphorylase B"/>
    <property type="match status" value="1"/>
</dbReference>
<organism evidence="5">
    <name type="scientific">Daphnia pulex</name>
    <name type="common">Water flea</name>
    <dbReference type="NCBI Taxonomy" id="6669"/>
    <lineage>
        <taxon>Eukaryota</taxon>
        <taxon>Metazoa</taxon>
        <taxon>Ecdysozoa</taxon>
        <taxon>Arthropoda</taxon>
        <taxon>Crustacea</taxon>
        <taxon>Branchiopoda</taxon>
        <taxon>Diplostraca</taxon>
        <taxon>Cladocera</taxon>
        <taxon>Anomopoda</taxon>
        <taxon>Daphniidae</taxon>
        <taxon>Daphnia</taxon>
    </lineage>
</organism>
<dbReference type="SUPFAM" id="SSF53756">
    <property type="entry name" value="UDP-Glycosyltransferase/glycogen phosphorylase"/>
    <property type="match status" value="1"/>
</dbReference>
<accession>A0A023R6W5</accession>
<proteinExistence type="evidence at transcript level"/>
<sequence length="527" mass="60037">MKLKLAPGVLWLIAGLAIIEVASAANILFLSPFTSYSHTHVFFYSIKALASRGHSITHWNGLKPREDMANVTHLHSASLQKMNSRHEIGFNSNNPIALMLTLPDRLSNVCKAVYREPVFHQLIASREHFDLIVIEAFMNDCMLPLVQHFQAPFIYLSALPPLPWMLDYTCSPLSFQQFPALCTDFTEEMNLPQRIVNVFLNVMVIYYRNWFILPRVDQVAAEAWINSTVPLSPVKEIERNLSLLITNTHPVINYQYFKSALIVEAGGLHLVPPRPLPQEVESFVNGSSDAGFIVLSFGSILRGASMPEATRRIFVSAFSRLPFRVLWKWEDESGMTDLPPNVKLSTWLPPLQDLLAHPKMRLLMTHGGLYSNQETVWNGVPLIGFPVFGDQVNYVIKAERDGYAIYLNWITLTEDILFNAITEIVNNPKYKENAQKLSNLMHDQIDLDRPLERAVHAIEYVIRHRGAPHLRPAACRLSPIERESIDVTFIYTAVLFTLIYLIVCFVRFAFRKFSPHVVKVDTVKKSQ</sequence>
<reference evidence="5" key="2">
    <citation type="submission" date="2014-03" db="EMBL/GenBank/DDBJ databases">
        <authorList>
            <person name="Ahn S.-J."/>
            <person name="Dermauw W."/>
            <person name="Wybouw N."/>
            <person name="Heckel D.G."/>
            <person name="Van Leeuwen T."/>
        </authorList>
    </citation>
    <scope>NUCLEOTIDE SEQUENCE</scope>
</reference>
<keyword evidence="4" id="KW-0472">Membrane</keyword>
<dbReference type="Pfam" id="PF00201">
    <property type="entry name" value="UDPGT"/>
    <property type="match status" value="1"/>
</dbReference>
<reference evidence="5" key="1">
    <citation type="journal article" date="2014" name="Insect Biochem. Mol. Biol.">
        <title>Bacterial origin of a diverse family of UDP-glycosyltransferase genes in the Tetranychus urticae genome.</title>
        <authorList>
            <person name="Ahn S.J."/>
            <person name="Dermauw W."/>
            <person name="Wybouw N."/>
            <person name="Heckel D.G."/>
            <person name="Van Leeuwen T."/>
        </authorList>
    </citation>
    <scope>NUCLEOTIDE SEQUENCE</scope>
</reference>
<keyword evidence="4" id="KW-1133">Transmembrane helix</keyword>
<dbReference type="EMBL" id="KJ584796">
    <property type="protein sequence ID" value="AHX56923.1"/>
    <property type="molecule type" value="mRNA"/>
</dbReference>
<gene>
    <name evidence="5" type="primary">UGT208C1</name>
</gene>
<evidence type="ECO:0000256" key="3">
    <source>
        <dbReference type="ARBA" id="ARBA00022679"/>
    </source>
</evidence>
<evidence type="ECO:0000256" key="1">
    <source>
        <dbReference type="ARBA" id="ARBA00009995"/>
    </source>
</evidence>
<dbReference type="GO" id="GO:0008194">
    <property type="term" value="F:UDP-glycosyltransferase activity"/>
    <property type="evidence" value="ECO:0007669"/>
    <property type="project" value="InterPro"/>
</dbReference>
<dbReference type="CDD" id="cd03784">
    <property type="entry name" value="GT1_Gtf-like"/>
    <property type="match status" value="1"/>
</dbReference>
<evidence type="ECO:0000256" key="2">
    <source>
        <dbReference type="ARBA" id="ARBA00022676"/>
    </source>
</evidence>
<feature type="transmembrane region" description="Helical" evidence="4">
    <location>
        <begin position="489"/>
        <end position="510"/>
    </location>
</feature>
<evidence type="ECO:0000313" key="5">
    <source>
        <dbReference type="EMBL" id="AHX56923.1"/>
    </source>
</evidence>
<dbReference type="AlphaFoldDB" id="A0A023R6W5"/>
<dbReference type="PANTHER" id="PTHR48043:SF159">
    <property type="entry name" value="EG:EG0003.4 PROTEIN-RELATED"/>
    <property type="match status" value="1"/>
</dbReference>
<dbReference type="InterPro" id="IPR002213">
    <property type="entry name" value="UDP_glucos_trans"/>
</dbReference>
<dbReference type="OrthoDB" id="5835829at2759"/>
<dbReference type="InterPro" id="IPR050271">
    <property type="entry name" value="UDP-glycosyltransferase"/>
</dbReference>
<keyword evidence="4" id="KW-0812">Transmembrane</keyword>
<evidence type="ECO:0000256" key="4">
    <source>
        <dbReference type="SAM" id="Phobius"/>
    </source>
</evidence>
<name>A0A023R6W5_DAPPU</name>
<keyword evidence="3 5" id="KW-0808">Transferase</keyword>
<dbReference type="PANTHER" id="PTHR48043">
    <property type="entry name" value="EG:EG0003.4 PROTEIN-RELATED"/>
    <property type="match status" value="1"/>
</dbReference>
<dbReference type="FunFam" id="3.40.50.2000:FF:000021">
    <property type="entry name" value="UDP-glucuronosyltransferase"/>
    <property type="match status" value="1"/>
</dbReference>
<comment type="similarity">
    <text evidence="1">Belongs to the UDP-glycosyltransferase family.</text>
</comment>
<keyword evidence="2" id="KW-0328">Glycosyltransferase</keyword>